<dbReference type="GO" id="GO:0004674">
    <property type="term" value="F:protein serine/threonine kinase activity"/>
    <property type="evidence" value="ECO:0007669"/>
    <property type="project" value="UniProtKB-KW"/>
</dbReference>
<dbReference type="Pfam" id="PF00069">
    <property type="entry name" value="Pkinase"/>
    <property type="match status" value="1"/>
</dbReference>
<feature type="repeat" description="TPR" evidence="5">
    <location>
        <begin position="484"/>
        <end position="517"/>
    </location>
</feature>
<dbReference type="EMBL" id="QRAN01000015">
    <property type="protein sequence ID" value="RLQ21206.1"/>
    <property type="molecule type" value="Genomic_DNA"/>
</dbReference>
<dbReference type="PROSITE" id="PS50005">
    <property type="entry name" value="TPR"/>
    <property type="match status" value="1"/>
</dbReference>
<keyword evidence="1" id="KW-0808">Transferase</keyword>
<keyword evidence="4 6" id="KW-0067">ATP-binding</keyword>
<evidence type="ECO:0000256" key="1">
    <source>
        <dbReference type="ARBA" id="ARBA00022679"/>
    </source>
</evidence>
<dbReference type="InterPro" id="IPR000719">
    <property type="entry name" value="Prot_kinase_dom"/>
</dbReference>
<dbReference type="CDD" id="cd14014">
    <property type="entry name" value="STKc_PknB_like"/>
    <property type="match status" value="1"/>
</dbReference>
<evidence type="ECO:0000259" key="8">
    <source>
        <dbReference type="PROSITE" id="PS50011"/>
    </source>
</evidence>
<dbReference type="InterPro" id="IPR019734">
    <property type="entry name" value="TPR_rpt"/>
</dbReference>
<keyword evidence="3 9" id="KW-0418">Kinase</keyword>
<evidence type="ECO:0000256" key="7">
    <source>
        <dbReference type="SAM" id="Phobius"/>
    </source>
</evidence>
<keyword evidence="10" id="KW-1185">Reference proteome</keyword>
<gene>
    <name evidence="9" type="ORF">DWB85_14090</name>
</gene>
<keyword evidence="2 6" id="KW-0547">Nucleotide-binding</keyword>
<dbReference type="OrthoDB" id="9801841at2"/>
<feature type="transmembrane region" description="Helical" evidence="7">
    <location>
        <begin position="392"/>
        <end position="413"/>
    </location>
</feature>
<comment type="caution">
    <text evidence="9">The sequence shown here is derived from an EMBL/GenBank/DDBJ whole genome shotgun (WGS) entry which is preliminary data.</text>
</comment>
<proteinExistence type="predicted"/>
<dbReference type="Proteomes" id="UP000265509">
    <property type="component" value="Unassembled WGS sequence"/>
</dbReference>
<evidence type="ECO:0000256" key="3">
    <source>
        <dbReference type="ARBA" id="ARBA00022777"/>
    </source>
</evidence>
<sequence length="898" mass="99156">MTTQNWNELERLFNAAIDLDPADRAAFLARECEGRPELQAAVNELLANSASATDFAAVINATADDLLEHINLGGNDRVGPYRILRKIGQGGMGTVYLAERADDEYHQQVAIKVINHQPGRNDAIVQRFHAERQILANLQHPNITRLLDGGTLDNGSPFLVMEFVDGDRIDHYCASHGLSVDAILALFLKVCDAVQNAHQNLVIHRDLKPSNIAIDSHGEPKLMDFGVAKLMRTEADGADPQTVLEERALTPLYASPEQLSGEAVSTLSDLYSLGVILYELLAGQRPFGAADGGAYAYAQQVIETDPPSLSQNRKRAWNAAATVQAGRTPGRKISRDLDNIVLKALQRDPGRRYSSVAALAADIDNFLQHKPVSARPPSLPYLAQRFIQRNRLASALVLVSTLTVTGLGVALWFQADLAARERDIARDQLARTTAVLALVEDMFTGLDPDVSQGEDITVRYMLDEAGARMLRSEVEDQQAAPVRAVIYRIIGNTYNELGLADQALRYLDRAMDLHQSGLVADEDEKIRAMLAISNTYHLAFELDARLAVSTQALALSDQRYGAGDERTLEALEAVASANHMLGRLEQAQALFAEIYQRRSESRGEQHPSTLNALKNLGVVEHWLGNYAAALSAYTRCQELGEAAQGPLHSETLRCLGYRGLVLETMGDYPRAAPVLEEHAQRSAKVMGENHPDTLRSLHSLADSYRGLAQYDRAEALFLEVLDRRRSALGQDHIETLQTEMKLARVYRLTRRYDDAESLINHAVEEEVRQQGFEHPATLIAAQEKADLLLDSGQLTAARELLLRILAARTARQETEHPELQKTLVGLARTDLNIGEPAVAQQRLQRALQLGESRPDYQHRTRRQILALLVESSEGLNDASAAQAYRQRLALLDNPPRPG</sequence>
<evidence type="ECO:0000256" key="6">
    <source>
        <dbReference type="PROSITE-ProRule" id="PRU10141"/>
    </source>
</evidence>
<dbReference type="AlphaFoldDB" id="A0A3L7DVS0"/>
<keyword evidence="7" id="KW-1133">Transmembrane helix</keyword>
<dbReference type="InterPro" id="IPR011990">
    <property type="entry name" value="TPR-like_helical_dom_sf"/>
</dbReference>
<dbReference type="SUPFAM" id="SSF56112">
    <property type="entry name" value="Protein kinase-like (PK-like)"/>
    <property type="match status" value="1"/>
</dbReference>
<dbReference type="SMART" id="SM00220">
    <property type="entry name" value="S_TKc"/>
    <property type="match status" value="1"/>
</dbReference>
<reference evidence="9 10" key="1">
    <citation type="submission" date="2018-07" db="EMBL/GenBank/DDBJ databases">
        <title>Halioglobus sp. genome submission.</title>
        <authorList>
            <person name="Ye M.-Q."/>
            <person name="Du Z.-J."/>
        </authorList>
    </citation>
    <scope>NUCLEOTIDE SEQUENCE [LARGE SCALE GENOMIC DNA]</scope>
    <source>
        <strain evidence="9 10">U0301</strain>
    </source>
</reference>
<keyword evidence="7" id="KW-0812">Transmembrane</keyword>
<feature type="binding site" evidence="6">
    <location>
        <position position="112"/>
    </location>
    <ligand>
        <name>ATP</name>
        <dbReference type="ChEBI" id="CHEBI:30616"/>
    </ligand>
</feature>
<dbReference type="InterPro" id="IPR017441">
    <property type="entry name" value="Protein_kinase_ATP_BS"/>
</dbReference>
<name>A0A3L7DVS0_9GAMM</name>
<protein>
    <submittedName>
        <fullName evidence="9">Serine/threonine protein kinase</fullName>
    </submittedName>
</protein>
<dbReference type="InterPro" id="IPR011009">
    <property type="entry name" value="Kinase-like_dom_sf"/>
</dbReference>
<accession>A0A3L7DVS0</accession>
<dbReference type="Gene3D" id="1.25.40.10">
    <property type="entry name" value="Tetratricopeptide repeat domain"/>
    <property type="match status" value="2"/>
</dbReference>
<dbReference type="RefSeq" id="WP_117955836.1">
    <property type="nucleotide sequence ID" value="NZ_QRAN01000015.1"/>
</dbReference>
<dbReference type="PANTHER" id="PTHR43289">
    <property type="entry name" value="MITOGEN-ACTIVATED PROTEIN KINASE KINASE KINASE 20-RELATED"/>
    <property type="match status" value="1"/>
</dbReference>
<evidence type="ECO:0000256" key="5">
    <source>
        <dbReference type="PROSITE-ProRule" id="PRU00339"/>
    </source>
</evidence>
<keyword evidence="9" id="KW-0723">Serine/threonine-protein kinase</keyword>
<evidence type="ECO:0000313" key="9">
    <source>
        <dbReference type="EMBL" id="RLQ21206.1"/>
    </source>
</evidence>
<dbReference type="SUPFAM" id="SSF48452">
    <property type="entry name" value="TPR-like"/>
    <property type="match status" value="3"/>
</dbReference>
<dbReference type="PANTHER" id="PTHR43289:SF34">
    <property type="entry name" value="SERINE_THREONINE-PROTEIN KINASE YBDM-RELATED"/>
    <property type="match status" value="1"/>
</dbReference>
<keyword evidence="7" id="KW-0472">Membrane</keyword>
<dbReference type="PROSITE" id="PS50011">
    <property type="entry name" value="PROTEIN_KINASE_DOM"/>
    <property type="match status" value="1"/>
</dbReference>
<keyword evidence="5" id="KW-0802">TPR repeat</keyword>
<evidence type="ECO:0000256" key="4">
    <source>
        <dbReference type="ARBA" id="ARBA00022840"/>
    </source>
</evidence>
<dbReference type="GO" id="GO:0005524">
    <property type="term" value="F:ATP binding"/>
    <property type="evidence" value="ECO:0007669"/>
    <property type="project" value="UniProtKB-UniRule"/>
</dbReference>
<evidence type="ECO:0000313" key="10">
    <source>
        <dbReference type="Proteomes" id="UP000265509"/>
    </source>
</evidence>
<dbReference type="Gene3D" id="3.30.200.20">
    <property type="entry name" value="Phosphorylase Kinase, domain 1"/>
    <property type="match status" value="1"/>
</dbReference>
<feature type="domain" description="Protein kinase" evidence="8">
    <location>
        <begin position="81"/>
        <end position="367"/>
    </location>
</feature>
<organism evidence="9 10">
    <name type="scientific">Seongchinamella sediminis</name>
    <dbReference type="NCBI Taxonomy" id="2283635"/>
    <lineage>
        <taxon>Bacteria</taxon>
        <taxon>Pseudomonadati</taxon>
        <taxon>Pseudomonadota</taxon>
        <taxon>Gammaproteobacteria</taxon>
        <taxon>Cellvibrionales</taxon>
        <taxon>Halieaceae</taxon>
        <taxon>Seongchinamella</taxon>
    </lineage>
</organism>
<evidence type="ECO:0000256" key="2">
    <source>
        <dbReference type="ARBA" id="ARBA00022741"/>
    </source>
</evidence>
<dbReference type="SMART" id="SM00028">
    <property type="entry name" value="TPR"/>
    <property type="match status" value="5"/>
</dbReference>
<dbReference type="Gene3D" id="1.10.510.10">
    <property type="entry name" value="Transferase(Phosphotransferase) domain 1"/>
    <property type="match status" value="1"/>
</dbReference>
<dbReference type="PROSITE" id="PS00107">
    <property type="entry name" value="PROTEIN_KINASE_ATP"/>
    <property type="match status" value="1"/>
</dbReference>
<dbReference type="Pfam" id="PF13424">
    <property type="entry name" value="TPR_12"/>
    <property type="match status" value="2"/>
</dbReference>